<dbReference type="PANTHER" id="PTHR23135">
    <property type="entry name" value="MUR LIGASE FAMILY MEMBER"/>
    <property type="match status" value="1"/>
</dbReference>
<keyword evidence="10 20" id="KW-0573">Peptidoglycan synthesis</keyword>
<dbReference type="Gene3D" id="3.40.1390.10">
    <property type="entry name" value="MurE/MurF, N-terminal domain"/>
    <property type="match status" value="1"/>
</dbReference>
<evidence type="ECO:0000256" key="14">
    <source>
        <dbReference type="ARBA" id="ARBA00056782"/>
    </source>
</evidence>
<protein>
    <recommendedName>
        <fullName evidence="16 20">UDP-N-acetylmuramoyl-L-alanyl-D-glutamate--2,6-diaminopimelate ligase</fullName>
        <ecNumber evidence="15 20">6.3.2.13</ecNumber>
    </recommendedName>
    <alternativeName>
        <fullName evidence="17 20">Meso-A2pm-adding enzyme</fullName>
    </alternativeName>
    <alternativeName>
        <fullName evidence="18 20">Meso-diaminopimelate-adding enzyme</fullName>
    </alternativeName>
    <alternativeName>
        <fullName evidence="19 20">UDP-MurNAc-L-Ala-D-Glu:meso-diaminopimelate ligase</fullName>
    </alternativeName>
    <alternativeName>
        <fullName evidence="20">UDP-MurNAc-tripeptide synthetase</fullName>
    </alternativeName>
    <alternativeName>
        <fullName evidence="20">UDP-N-acetylmuramyl-tripeptide synthetase</fullName>
    </alternativeName>
</protein>
<evidence type="ECO:0000256" key="21">
    <source>
        <dbReference type="RuleBase" id="RU004135"/>
    </source>
</evidence>
<keyword evidence="6 20" id="KW-0547">Nucleotide-binding</keyword>
<dbReference type="SUPFAM" id="SSF53623">
    <property type="entry name" value="MurD-like peptide ligases, catalytic domain"/>
    <property type="match status" value="1"/>
</dbReference>
<dbReference type="SUPFAM" id="SSF53244">
    <property type="entry name" value="MurD-like peptide ligases, peptide-binding domain"/>
    <property type="match status" value="1"/>
</dbReference>
<dbReference type="NCBIfam" id="NF001124">
    <property type="entry name" value="PRK00139.1-2"/>
    <property type="match status" value="1"/>
</dbReference>
<dbReference type="AlphaFoldDB" id="A0A7D4BG20"/>
<feature type="domain" description="Mur ligase C-terminal" evidence="23">
    <location>
        <begin position="336"/>
        <end position="464"/>
    </location>
</feature>
<dbReference type="PROSITE" id="PS01011">
    <property type="entry name" value="FOLYLPOLYGLU_SYNT_1"/>
    <property type="match status" value="1"/>
</dbReference>
<dbReference type="Pfam" id="PF08245">
    <property type="entry name" value="Mur_ligase_M"/>
    <property type="match status" value="1"/>
</dbReference>
<evidence type="ECO:0000256" key="7">
    <source>
        <dbReference type="ARBA" id="ARBA00022840"/>
    </source>
</evidence>
<evidence type="ECO:0000256" key="10">
    <source>
        <dbReference type="ARBA" id="ARBA00022984"/>
    </source>
</evidence>
<dbReference type="Gene3D" id="3.40.1190.10">
    <property type="entry name" value="Mur-like, catalytic domain"/>
    <property type="match status" value="1"/>
</dbReference>
<evidence type="ECO:0000256" key="6">
    <source>
        <dbReference type="ARBA" id="ARBA00022741"/>
    </source>
</evidence>
<comment type="caution">
    <text evidence="20">Lacks conserved residue(s) required for the propagation of feature annotation.</text>
</comment>
<dbReference type="Pfam" id="PF01225">
    <property type="entry name" value="Mur_ligase"/>
    <property type="match status" value="1"/>
</dbReference>
<dbReference type="GO" id="GO:0071555">
    <property type="term" value="P:cell wall organization"/>
    <property type="evidence" value="ECO:0007669"/>
    <property type="project" value="UniProtKB-KW"/>
</dbReference>
<dbReference type="UniPathway" id="UPA00219"/>
<dbReference type="InterPro" id="IPR018109">
    <property type="entry name" value="Folylpolyglutamate_synth_CS"/>
</dbReference>
<dbReference type="GO" id="GO:0004326">
    <property type="term" value="F:tetrahydrofolylpolyglutamate synthase activity"/>
    <property type="evidence" value="ECO:0007669"/>
    <property type="project" value="InterPro"/>
</dbReference>
<dbReference type="SUPFAM" id="SSF63418">
    <property type="entry name" value="MurE/MurF N-terminal domain"/>
    <property type="match status" value="1"/>
</dbReference>
<evidence type="ECO:0000256" key="15">
    <source>
        <dbReference type="ARBA" id="ARBA00066633"/>
    </source>
</evidence>
<comment type="subcellular location">
    <subcellularLocation>
        <location evidence="20 21">Cytoplasm</location>
    </subcellularLocation>
</comment>
<keyword evidence="9 20" id="KW-0133">Cell shape</keyword>
<dbReference type="InterPro" id="IPR005761">
    <property type="entry name" value="UDP-N-AcMur-Glu-dNH2Pim_ligase"/>
</dbReference>
<evidence type="ECO:0000256" key="8">
    <source>
        <dbReference type="ARBA" id="ARBA00022842"/>
    </source>
</evidence>
<evidence type="ECO:0000256" key="2">
    <source>
        <dbReference type="ARBA" id="ARBA00005898"/>
    </source>
</evidence>
<feature type="binding site" evidence="20">
    <location>
        <begin position="150"/>
        <end position="151"/>
    </location>
    <ligand>
        <name>UDP-N-acetyl-alpha-D-muramoyl-L-alanyl-D-glutamate</name>
        <dbReference type="ChEBI" id="CHEBI:83900"/>
    </ligand>
</feature>
<evidence type="ECO:0000256" key="13">
    <source>
        <dbReference type="ARBA" id="ARBA00050251"/>
    </source>
</evidence>
<feature type="binding site" evidence="20">
    <location>
        <position position="177"/>
    </location>
    <ligand>
        <name>UDP-N-acetyl-alpha-D-muramoyl-L-alanyl-D-glutamate</name>
        <dbReference type="ChEBI" id="CHEBI:83900"/>
    </ligand>
</feature>
<dbReference type="Gene3D" id="3.90.190.20">
    <property type="entry name" value="Mur ligase, C-terminal domain"/>
    <property type="match status" value="1"/>
</dbReference>
<sequence>MKLKTLVGSLVLAEVTGDPNTEITGIQMDSRQVKPGDLFIALKGFTVNGNQFIPQALRQGAAALLTEEEVEASVPVVRVPDAKRAMAVIADVFFRHPTQELKLIGLTGTNGKTTTAHLIRHLLQENGAETGLIGTINMRIGSNVYPVKNTTPESLDLQRNFRMMVDAGCQYAVIEASSHALHMGRTRGCLFRTGVFTNLTQDHLDYHETMEEYRDAKSLLFSQLGNRYNDKAPSQSLAILNADDPVSEQFKRVTPAQVITYGIENEADVKGEDIYFTPSGTRFTMRTFRGDIQVDMKLMGKFSVYNALAAAAVALSEGIDLEKIRHSLGGIQGVDGRFEQVDAGQSFHVLVDYAHTPDSLENVLQTAGEFVQGRVISVVGCGGDRDRTKRPVMAGIAAQYSDITILTSDNPRTEDPWQILNDMLEGLKQVPSDRYITLVDRGEAIRHAVEIAEEGDVVLIAGKGHETYQEIHGVRHDFDDREVARQALIQRGQSDDTNHL</sequence>
<feature type="binding site" evidence="20">
    <location>
        <position position="385"/>
    </location>
    <ligand>
        <name>meso-2,6-diaminopimelate</name>
        <dbReference type="ChEBI" id="CHEBI:57791"/>
    </ligand>
</feature>
<organism evidence="25 26">
    <name type="scientific">Kroppenstedtia pulmonis</name>
    <dbReference type="NCBI Taxonomy" id="1380685"/>
    <lineage>
        <taxon>Bacteria</taxon>
        <taxon>Bacillati</taxon>
        <taxon>Bacillota</taxon>
        <taxon>Bacilli</taxon>
        <taxon>Bacillales</taxon>
        <taxon>Thermoactinomycetaceae</taxon>
        <taxon>Kroppenstedtia</taxon>
    </lineage>
</organism>
<keyword evidence="8 20" id="KW-0460">Magnesium</keyword>
<evidence type="ECO:0000256" key="17">
    <source>
        <dbReference type="ARBA" id="ARBA00075482"/>
    </source>
</evidence>
<comment type="function">
    <text evidence="14 20">Catalyzes the addition of meso-diaminopimelic acid to the nucleotide precursor UDP-N-acetylmuramoyl-L-alanyl-D-glutamate (UMAG) in the biosynthesis of bacterial cell-wall peptidoglycan.</text>
</comment>
<feature type="binding site" evidence="20">
    <location>
        <position position="462"/>
    </location>
    <ligand>
        <name>meso-2,6-diaminopimelate</name>
        <dbReference type="ChEBI" id="CHEBI:57791"/>
    </ligand>
</feature>
<dbReference type="GO" id="GO:0051301">
    <property type="term" value="P:cell division"/>
    <property type="evidence" value="ECO:0007669"/>
    <property type="project" value="UniProtKB-KW"/>
</dbReference>
<feature type="domain" description="Mur ligase N-terminal catalytic" evidence="22">
    <location>
        <begin position="22"/>
        <end position="92"/>
    </location>
</feature>
<dbReference type="FunFam" id="3.40.1390.10:FF:000005">
    <property type="entry name" value="UDP-N-acetylmuramoyl-L-alanyl-D-glutamate--2,6-diaminopimelate ligase"/>
    <property type="match status" value="1"/>
</dbReference>
<feature type="binding site" evidence="20">
    <location>
        <begin position="409"/>
        <end position="412"/>
    </location>
    <ligand>
        <name>meso-2,6-diaminopimelate</name>
        <dbReference type="ChEBI" id="CHEBI:57791"/>
    </ligand>
</feature>
<reference evidence="25 26" key="1">
    <citation type="submission" date="2020-01" db="EMBL/GenBank/DDBJ databases">
        <authorList>
            <person name="Gulvik C.A."/>
            <person name="Batra D.G."/>
        </authorList>
    </citation>
    <scope>NUCLEOTIDE SEQUENCE [LARGE SCALE GENOMIC DNA]</scope>
    <source>
        <strain evidence="25 26">W9323</strain>
    </source>
</reference>
<evidence type="ECO:0000256" key="16">
    <source>
        <dbReference type="ARBA" id="ARBA00072883"/>
    </source>
</evidence>
<feature type="binding site" evidence="20">
    <location>
        <position position="149"/>
    </location>
    <ligand>
        <name>UDP-N-acetyl-alpha-D-muramoyl-L-alanyl-D-glutamate</name>
        <dbReference type="ChEBI" id="CHEBI:83900"/>
    </ligand>
</feature>
<dbReference type="KEGG" id="kpul:GXN76_09995"/>
<comment type="catalytic activity">
    <reaction evidence="13 20">
        <text>UDP-N-acetyl-alpha-D-muramoyl-L-alanyl-D-glutamate + meso-2,6-diaminopimelate + ATP = UDP-N-acetyl-alpha-D-muramoyl-L-alanyl-gamma-D-glutamyl-meso-2,6-diaminopimelate + ADP + phosphate + H(+)</text>
        <dbReference type="Rhea" id="RHEA:23676"/>
        <dbReference type="ChEBI" id="CHEBI:15378"/>
        <dbReference type="ChEBI" id="CHEBI:30616"/>
        <dbReference type="ChEBI" id="CHEBI:43474"/>
        <dbReference type="ChEBI" id="CHEBI:57791"/>
        <dbReference type="ChEBI" id="CHEBI:83900"/>
        <dbReference type="ChEBI" id="CHEBI:83905"/>
        <dbReference type="ChEBI" id="CHEBI:456216"/>
        <dbReference type="EC" id="6.3.2.13"/>
    </reaction>
</comment>
<feature type="modified residue" description="N6-carboxylysine" evidence="20">
    <location>
        <position position="217"/>
    </location>
</feature>
<evidence type="ECO:0000256" key="12">
    <source>
        <dbReference type="ARBA" id="ARBA00023316"/>
    </source>
</evidence>
<dbReference type="GO" id="GO:0009252">
    <property type="term" value="P:peptidoglycan biosynthetic process"/>
    <property type="evidence" value="ECO:0007669"/>
    <property type="project" value="UniProtKB-UniRule"/>
</dbReference>
<comment type="cofactor">
    <cofactor evidence="20">
        <name>Mg(2+)</name>
        <dbReference type="ChEBI" id="CHEBI:18420"/>
    </cofactor>
</comment>
<evidence type="ECO:0000256" key="18">
    <source>
        <dbReference type="ARBA" id="ARBA00076158"/>
    </source>
</evidence>
<keyword evidence="26" id="KW-1185">Reference proteome</keyword>
<dbReference type="Pfam" id="PF02875">
    <property type="entry name" value="Mur_ligase_C"/>
    <property type="match status" value="1"/>
</dbReference>
<dbReference type="GO" id="GO:0000287">
    <property type="term" value="F:magnesium ion binding"/>
    <property type="evidence" value="ECO:0007669"/>
    <property type="project" value="UniProtKB-UniRule"/>
</dbReference>
<dbReference type="InterPro" id="IPR035911">
    <property type="entry name" value="MurE/MurF_N"/>
</dbReference>
<comment type="pathway">
    <text evidence="1 20 21">Cell wall biogenesis; peptidoglycan biosynthesis.</text>
</comment>
<feature type="binding site" evidence="20">
    <location>
        <position position="185"/>
    </location>
    <ligand>
        <name>UDP-N-acetyl-alpha-D-muramoyl-L-alanyl-D-glutamate</name>
        <dbReference type="ChEBI" id="CHEBI:83900"/>
    </ligand>
</feature>
<dbReference type="FunFam" id="3.90.190.20:FF:000006">
    <property type="entry name" value="UDP-N-acetylmuramoyl-L-alanyl-D-glutamate--2,6-diaminopimelate ligase"/>
    <property type="match status" value="1"/>
</dbReference>
<feature type="short sequence motif" description="Meso-diaminopimelate recognition motif" evidence="20">
    <location>
        <begin position="409"/>
        <end position="412"/>
    </location>
</feature>
<evidence type="ECO:0000256" key="19">
    <source>
        <dbReference type="ARBA" id="ARBA00081560"/>
    </source>
</evidence>
<dbReference type="GO" id="GO:0008360">
    <property type="term" value="P:regulation of cell shape"/>
    <property type="evidence" value="ECO:0007669"/>
    <property type="project" value="UniProtKB-KW"/>
</dbReference>
<keyword evidence="4 20" id="KW-0436">Ligase</keyword>
<evidence type="ECO:0000259" key="24">
    <source>
        <dbReference type="Pfam" id="PF08245"/>
    </source>
</evidence>
<evidence type="ECO:0000313" key="25">
    <source>
        <dbReference type="EMBL" id="QKG84772.1"/>
    </source>
</evidence>
<dbReference type="GO" id="GO:0008765">
    <property type="term" value="F:UDP-N-acetylmuramoylalanyl-D-glutamate-2,6-diaminopimelate ligase activity"/>
    <property type="evidence" value="ECO:0007669"/>
    <property type="project" value="UniProtKB-UniRule"/>
</dbReference>
<keyword evidence="7 20" id="KW-0067">ATP-binding</keyword>
<evidence type="ECO:0000256" key="3">
    <source>
        <dbReference type="ARBA" id="ARBA00022490"/>
    </source>
</evidence>
<dbReference type="InterPro" id="IPR004101">
    <property type="entry name" value="Mur_ligase_C"/>
</dbReference>
<evidence type="ECO:0000256" key="4">
    <source>
        <dbReference type="ARBA" id="ARBA00022598"/>
    </source>
</evidence>
<comment type="PTM">
    <text evidence="20">Carboxylation is probably crucial for Mg(2+) binding and, consequently, for the gamma-phosphate positioning of ATP.</text>
</comment>
<feature type="domain" description="Mur ligase central" evidence="24">
    <location>
        <begin position="107"/>
        <end position="314"/>
    </location>
</feature>
<dbReference type="EC" id="6.3.2.13" evidence="15 20"/>
<evidence type="ECO:0000256" key="20">
    <source>
        <dbReference type="HAMAP-Rule" id="MF_00208"/>
    </source>
</evidence>
<feature type="binding site" evidence="20">
    <location>
        <position position="30"/>
    </location>
    <ligand>
        <name>UDP-N-acetyl-alpha-D-muramoyl-L-alanyl-D-glutamate</name>
        <dbReference type="ChEBI" id="CHEBI:83900"/>
    </ligand>
</feature>
<dbReference type="GO" id="GO:0005524">
    <property type="term" value="F:ATP binding"/>
    <property type="evidence" value="ECO:0007669"/>
    <property type="project" value="UniProtKB-UniRule"/>
</dbReference>
<dbReference type="PANTHER" id="PTHR23135:SF4">
    <property type="entry name" value="UDP-N-ACETYLMURAMOYL-L-ALANYL-D-GLUTAMATE--2,6-DIAMINOPIMELATE LIGASE MURE HOMOLOG, CHLOROPLASTIC"/>
    <property type="match status" value="1"/>
</dbReference>
<dbReference type="Proteomes" id="UP000503088">
    <property type="component" value="Chromosome"/>
</dbReference>
<dbReference type="InterPro" id="IPR036615">
    <property type="entry name" value="Mur_ligase_C_dom_sf"/>
</dbReference>
<dbReference type="GO" id="GO:0005737">
    <property type="term" value="C:cytoplasm"/>
    <property type="evidence" value="ECO:0007669"/>
    <property type="project" value="UniProtKB-SubCell"/>
</dbReference>
<keyword evidence="12 20" id="KW-0961">Cell wall biogenesis/degradation</keyword>
<dbReference type="InterPro" id="IPR000713">
    <property type="entry name" value="Mur_ligase_N"/>
</dbReference>
<evidence type="ECO:0000256" key="11">
    <source>
        <dbReference type="ARBA" id="ARBA00023306"/>
    </source>
</evidence>
<evidence type="ECO:0000259" key="22">
    <source>
        <dbReference type="Pfam" id="PF01225"/>
    </source>
</evidence>
<feature type="binding site" evidence="20">
    <location>
        <position position="466"/>
    </location>
    <ligand>
        <name>meso-2,6-diaminopimelate</name>
        <dbReference type="ChEBI" id="CHEBI:57791"/>
    </ligand>
</feature>
<dbReference type="InterPro" id="IPR036565">
    <property type="entry name" value="Mur-like_cat_sf"/>
</dbReference>
<evidence type="ECO:0000256" key="5">
    <source>
        <dbReference type="ARBA" id="ARBA00022618"/>
    </source>
</evidence>
<dbReference type="RefSeq" id="WP_173222792.1">
    <property type="nucleotide sequence ID" value="NZ_CP048104.1"/>
</dbReference>
<gene>
    <name evidence="20" type="primary">murE</name>
    <name evidence="25" type="ORF">GXN76_09995</name>
</gene>
<accession>A0A7D4BG20</accession>
<dbReference type="EMBL" id="CP048104">
    <property type="protein sequence ID" value="QKG84772.1"/>
    <property type="molecule type" value="Genomic_DNA"/>
</dbReference>
<proteinExistence type="inferred from homology"/>
<evidence type="ECO:0000259" key="23">
    <source>
        <dbReference type="Pfam" id="PF02875"/>
    </source>
</evidence>
<keyword evidence="3 20" id="KW-0963">Cytoplasm</keyword>
<evidence type="ECO:0000256" key="1">
    <source>
        <dbReference type="ARBA" id="ARBA00004752"/>
    </source>
</evidence>
<dbReference type="HAMAP" id="MF_00208">
    <property type="entry name" value="MurE"/>
    <property type="match status" value="1"/>
</dbReference>
<evidence type="ECO:0000256" key="9">
    <source>
        <dbReference type="ARBA" id="ARBA00022960"/>
    </source>
</evidence>
<keyword evidence="5 20" id="KW-0132">Cell division</keyword>
<comment type="similarity">
    <text evidence="2 20">Belongs to the MurCDEF family. MurE subfamily.</text>
</comment>
<feature type="binding site" evidence="20">
    <location>
        <begin position="108"/>
        <end position="114"/>
    </location>
    <ligand>
        <name>ATP</name>
        <dbReference type="ChEBI" id="CHEBI:30616"/>
    </ligand>
</feature>
<dbReference type="NCBIfam" id="TIGR01085">
    <property type="entry name" value="murE"/>
    <property type="match status" value="1"/>
</dbReference>
<name>A0A7D4BG20_9BACL</name>
<keyword evidence="11 20" id="KW-0131">Cell cycle</keyword>
<dbReference type="InterPro" id="IPR013221">
    <property type="entry name" value="Mur_ligase_cen"/>
</dbReference>
<evidence type="ECO:0000313" key="26">
    <source>
        <dbReference type="Proteomes" id="UP000503088"/>
    </source>
</evidence>
<dbReference type="NCBIfam" id="NF001126">
    <property type="entry name" value="PRK00139.1-4"/>
    <property type="match status" value="1"/>
</dbReference>